<dbReference type="SMART" id="SM01266">
    <property type="entry name" value="Mac"/>
    <property type="match status" value="1"/>
</dbReference>
<dbReference type="CDD" id="cd03357">
    <property type="entry name" value="LbH_MAT_GAT"/>
    <property type="match status" value="1"/>
</dbReference>
<dbReference type="EMBL" id="CP037939">
    <property type="protein sequence ID" value="QBR47530.1"/>
    <property type="molecule type" value="Genomic_DNA"/>
</dbReference>
<evidence type="ECO:0000259" key="6">
    <source>
        <dbReference type="SMART" id="SM01266"/>
    </source>
</evidence>
<evidence type="ECO:0000256" key="2">
    <source>
        <dbReference type="ARBA" id="ARBA00022679"/>
    </source>
</evidence>
<dbReference type="PROSITE" id="PS00101">
    <property type="entry name" value="HEXAPEP_TRANSFERASES"/>
    <property type="match status" value="1"/>
</dbReference>
<reference evidence="7 8" key="1">
    <citation type="submission" date="2019-03" db="EMBL/GenBank/DDBJ databases">
        <title>Complete Genome Sequence of Leuconostoc kimchii strain NKJ218 Isolated from Homemade Kimchi.</title>
        <authorList>
            <person name="Jung J.Y."/>
            <person name="Jin H.M."/>
            <person name="Jung J.-W."/>
            <person name="Lee S.-Y."/>
            <person name="Ryu B.-G."/>
            <person name="Han S.-S."/>
            <person name="Kang H.K."/>
            <person name="Choi H.W."/>
            <person name="Chung E.J."/>
            <person name="Choi K.-M."/>
        </authorList>
    </citation>
    <scope>NUCLEOTIDE SEQUENCE [LARGE SCALE GENOMIC DNA]</scope>
    <source>
        <strain evidence="7 8">NKJ218</strain>
    </source>
</reference>
<dbReference type="InterPro" id="IPR018357">
    <property type="entry name" value="Hexapep_transf_CS"/>
</dbReference>
<protein>
    <recommendedName>
        <fullName evidence="5">Acetyltransferase</fullName>
        <ecNumber evidence="5">2.3.1.-</ecNumber>
    </recommendedName>
</protein>
<dbReference type="RefSeq" id="WP_013102267.1">
    <property type="nucleotide sequence ID" value="NZ_CP037939.1"/>
</dbReference>
<dbReference type="Gene3D" id="2.160.10.10">
    <property type="entry name" value="Hexapeptide repeat proteins"/>
    <property type="match status" value="1"/>
</dbReference>
<feature type="domain" description="Maltose/galactoside acetyltransferase" evidence="6">
    <location>
        <begin position="5"/>
        <end position="59"/>
    </location>
</feature>
<dbReference type="InterPro" id="IPR024688">
    <property type="entry name" value="Mac_dom"/>
</dbReference>
<dbReference type="PANTHER" id="PTHR43017:SF1">
    <property type="entry name" value="ACETYLTRANSFERASE YJL218W-RELATED"/>
    <property type="match status" value="1"/>
</dbReference>
<evidence type="ECO:0000256" key="5">
    <source>
        <dbReference type="RuleBase" id="RU367021"/>
    </source>
</evidence>
<name>A0ABX5SN11_9LACO</name>
<dbReference type="InterPro" id="IPR001451">
    <property type="entry name" value="Hexapep"/>
</dbReference>
<dbReference type="InterPro" id="IPR039369">
    <property type="entry name" value="LacA-like"/>
</dbReference>
<evidence type="ECO:0000256" key="4">
    <source>
        <dbReference type="ARBA" id="ARBA00023315"/>
    </source>
</evidence>
<comment type="similarity">
    <text evidence="1 5">Belongs to the transferase hexapeptide repeat family.</text>
</comment>
<dbReference type="Pfam" id="PF12464">
    <property type="entry name" value="Mac"/>
    <property type="match status" value="1"/>
</dbReference>
<dbReference type="Proteomes" id="UP000295756">
    <property type="component" value="Chromosome"/>
</dbReference>
<dbReference type="SUPFAM" id="SSF51161">
    <property type="entry name" value="Trimeric LpxA-like enzymes"/>
    <property type="match status" value="1"/>
</dbReference>
<dbReference type="PANTHER" id="PTHR43017">
    <property type="entry name" value="GALACTOSIDE O-ACETYLTRANSFERASE"/>
    <property type="match status" value="1"/>
</dbReference>
<organism evidence="7 8">
    <name type="scientific">Leuconostoc kimchii</name>
    <dbReference type="NCBI Taxonomy" id="136609"/>
    <lineage>
        <taxon>Bacteria</taxon>
        <taxon>Bacillati</taxon>
        <taxon>Bacillota</taxon>
        <taxon>Bacilli</taxon>
        <taxon>Lactobacillales</taxon>
        <taxon>Lactobacillaceae</taxon>
        <taxon>Leuconostoc</taxon>
    </lineage>
</organism>
<proteinExistence type="inferred from homology"/>
<dbReference type="EC" id="2.3.1.-" evidence="5"/>
<gene>
    <name evidence="7" type="ORF">EW139_05100</name>
</gene>
<keyword evidence="3" id="KW-0677">Repeat</keyword>
<keyword evidence="4 5" id="KW-0012">Acyltransferase</keyword>
<evidence type="ECO:0000256" key="1">
    <source>
        <dbReference type="ARBA" id="ARBA00007274"/>
    </source>
</evidence>
<keyword evidence="2 5" id="KW-0808">Transferase</keyword>
<keyword evidence="8" id="KW-1185">Reference proteome</keyword>
<evidence type="ECO:0000313" key="7">
    <source>
        <dbReference type="EMBL" id="QBR47530.1"/>
    </source>
</evidence>
<dbReference type="InterPro" id="IPR011004">
    <property type="entry name" value="Trimer_LpxA-like_sf"/>
</dbReference>
<sequence length="205" mass="22911">MSSQKEKMLNGQLYIANDPELKNLSRRGRKLVDQYNNLLHFKEKEALLLLPKIFKSIGRSSYIEKDLYVDYGSNTSIGNNFYANTRLVLLDVAEINIGNHVMFGPNVSLLTAGHPIDMEIRNEGLEYGLPIHIQDNVWLGGNVVVNPGVTIGTNSVIGSGAVVTKNVPSNSIAVGNPAKVLRSIDEHDRALWREKRETYYKDMRG</sequence>
<evidence type="ECO:0000313" key="8">
    <source>
        <dbReference type="Proteomes" id="UP000295756"/>
    </source>
</evidence>
<evidence type="ECO:0000256" key="3">
    <source>
        <dbReference type="ARBA" id="ARBA00022737"/>
    </source>
</evidence>
<accession>A0ABX5SN11</accession>
<dbReference type="Pfam" id="PF00132">
    <property type="entry name" value="Hexapep"/>
    <property type="match status" value="1"/>
</dbReference>